<comment type="caution">
    <text evidence="1">The sequence shown here is derived from an EMBL/GenBank/DDBJ whole genome shotgun (WGS) entry which is preliminary data.</text>
</comment>
<accession>A0A7D9HHE0</accession>
<organism evidence="1 2">
    <name type="scientific">Paramuricea clavata</name>
    <name type="common">Red gorgonian</name>
    <name type="synonym">Violescent sea-whip</name>
    <dbReference type="NCBI Taxonomy" id="317549"/>
    <lineage>
        <taxon>Eukaryota</taxon>
        <taxon>Metazoa</taxon>
        <taxon>Cnidaria</taxon>
        <taxon>Anthozoa</taxon>
        <taxon>Octocorallia</taxon>
        <taxon>Malacalcyonacea</taxon>
        <taxon>Plexauridae</taxon>
        <taxon>Paramuricea</taxon>
    </lineage>
</organism>
<gene>
    <name evidence="1" type="ORF">PACLA_8A007369</name>
</gene>
<dbReference type="Proteomes" id="UP001152795">
    <property type="component" value="Unassembled WGS sequence"/>
</dbReference>
<evidence type="ECO:0000313" key="2">
    <source>
        <dbReference type="Proteomes" id="UP001152795"/>
    </source>
</evidence>
<dbReference type="EMBL" id="CACRXK020000752">
    <property type="protein sequence ID" value="CAB3984545.1"/>
    <property type="molecule type" value="Genomic_DNA"/>
</dbReference>
<evidence type="ECO:0000313" key="1">
    <source>
        <dbReference type="EMBL" id="CAB3984545.1"/>
    </source>
</evidence>
<dbReference type="OrthoDB" id="5980364at2759"/>
<name>A0A7D9HHE0_PARCT</name>
<dbReference type="AlphaFoldDB" id="A0A7D9HHE0"/>
<reference evidence="1" key="1">
    <citation type="submission" date="2020-04" db="EMBL/GenBank/DDBJ databases">
        <authorList>
            <person name="Alioto T."/>
            <person name="Alioto T."/>
            <person name="Gomez Garrido J."/>
        </authorList>
    </citation>
    <scope>NUCLEOTIDE SEQUENCE</scope>
    <source>
        <strain evidence="1">A484AB</strain>
    </source>
</reference>
<sequence length="415" mass="46403">MSSIVTSILSSTVGLLWNKARDSTAAKLKDGDVTDAKIREIVVRELNDIKTKLDGLSRKDLLSSYNFLQEGVDFLNVSLQKSNLDQKALTNETHDDRGETSTMPSCGQSGILSEAIKLSQAMGKLKCSSDDDNRIGGIKSMLNKSERVENEIATRKSMGKELTQHPNGLILDEEIFPYIQVISYKTGECKDLLLITITMFTLLYGIQHTRTTIIAINKNNNIIMIKGNNPHVYICDNTGKLQHKFEHNPSVHHLYLRELSILKVSINAGSRGPLLTILLAPETCFARLNKKGHCFQNISTEKINEVEIKCELSQCTGPGFRQISTCYTGLSSQAQVSLNFQRICVFLCWHINKDKLKVELPVAGGPVHIDILLYHSYTRLRLNLIKTTKLCEMAINGPPRMEQISTLSSDRKNIP</sequence>
<proteinExistence type="predicted"/>
<protein>
    <submittedName>
        <fullName evidence="1">Uncharacterized protein</fullName>
    </submittedName>
</protein>
<keyword evidence="2" id="KW-1185">Reference proteome</keyword>